<dbReference type="AlphaFoldDB" id="A0A0F3RRY4"/>
<proteinExistence type="predicted"/>
<keyword evidence="1" id="KW-1133">Transmembrane helix</keyword>
<dbReference type="PATRIC" id="fig|216463.3.peg.534"/>
<dbReference type="RefSeq" id="WP_045807387.1">
    <property type="nucleotide sequence ID" value="NZ_JZCR01000018.1"/>
</dbReference>
<evidence type="ECO:0000256" key="1">
    <source>
        <dbReference type="SAM" id="Phobius"/>
    </source>
</evidence>
<dbReference type="InterPro" id="IPR021697">
    <property type="entry name" value="DUF3278"/>
</dbReference>
<organism evidence="2 3">
    <name type="scientific">Levilactobacillus spicheri</name>
    <dbReference type="NCBI Taxonomy" id="216463"/>
    <lineage>
        <taxon>Bacteria</taxon>
        <taxon>Bacillati</taxon>
        <taxon>Bacillota</taxon>
        <taxon>Bacilli</taxon>
        <taxon>Lactobacillales</taxon>
        <taxon>Lactobacillaceae</taxon>
        <taxon>Levilactobacillus</taxon>
    </lineage>
</organism>
<sequence>MTNNEARWDWWLRQTFDIEGDIDERMRGQLNRIASHAFIVLLHYLLLVFMIWVIVLLRPGASRITSALAWLSVIVVLGLVMYNQQQVTRLRLDVIEVPTSDYRRKLISLRWKSAGRGLEMGLLTWGVWGLQSWTHTGGNLWPHLWESEHLLLAGLSCVTFAWGRYTNLRARLKRV</sequence>
<dbReference type="STRING" id="216463.VC81_07145"/>
<dbReference type="Pfam" id="PF11683">
    <property type="entry name" value="DUF3278"/>
    <property type="match status" value="1"/>
</dbReference>
<keyword evidence="1" id="KW-0472">Membrane</keyword>
<comment type="caution">
    <text evidence="2">The sequence shown here is derived from an EMBL/GenBank/DDBJ whole genome shotgun (WGS) entry which is preliminary data.</text>
</comment>
<gene>
    <name evidence="2" type="ORF">VC81_07145</name>
</gene>
<dbReference type="EMBL" id="JZCR01000018">
    <property type="protein sequence ID" value="KJW12675.1"/>
    <property type="molecule type" value="Genomic_DNA"/>
</dbReference>
<accession>A0A0F3RRY4</accession>
<evidence type="ECO:0000313" key="3">
    <source>
        <dbReference type="Proteomes" id="UP000033491"/>
    </source>
</evidence>
<protein>
    <recommendedName>
        <fullName evidence="4">DUF3278 domain-containing protein</fullName>
    </recommendedName>
</protein>
<dbReference type="Proteomes" id="UP000033491">
    <property type="component" value="Unassembled WGS sequence"/>
</dbReference>
<feature type="transmembrane region" description="Helical" evidence="1">
    <location>
        <begin position="33"/>
        <end position="55"/>
    </location>
</feature>
<evidence type="ECO:0000313" key="2">
    <source>
        <dbReference type="EMBL" id="KJW12675.1"/>
    </source>
</evidence>
<evidence type="ECO:0008006" key="4">
    <source>
        <dbReference type="Google" id="ProtNLM"/>
    </source>
</evidence>
<feature type="transmembrane region" description="Helical" evidence="1">
    <location>
        <begin position="61"/>
        <end position="82"/>
    </location>
</feature>
<reference evidence="2 3" key="1">
    <citation type="submission" date="2015-03" db="EMBL/GenBank/DDBJ databases">
        <authorList>
            <person name="Zheng J."/>
            <person name="Ganezle M."/>
        </authorList>
    </citation>
    <scope>NUCLEOTIDE SEQUENCE [LARGE SCALE GENOMIC DNA]</scope>
    <source>
        <strain evidence="2 3">LP38</strain>
    </source>
</reference>
<name>A0A0F3RRY4_9LACO</name>
<keyword evidence="1" id="KW-0812">Transmembrane</keyword>